<dbReference type="AlphaFoldDB" id="A0A6A5K4T9"/>
<accession>A0A6A5K4T9</accession>
<feature type="compositionally biased region" description="Polar residues" evidence="1">
    <location>
        <begin position="79"/>
        <end position="93"/>
    </location>
</feature>
<organism evidence="2 3">
    <name type="scientific">Decorospora gaudefroyi</name>
    <dbReference type="NCBI Taxonomy" id="184978"/>
    <lineage>
        <taxon>Eukaryota</taxon>
        <taxon>Fungi</taxon>
        <taxon>Dikarya</taxon>
        <taxon>Ascomycota</taxon>
        <taxon>Pezizomycotina</taxon>
        <taxon>Dothideomycetes</taxon>
        <taxon>Pleosporomycetidae</taxon>
        <taxon>Pleosporales</taxon>
        <taxon>Pleosporineae</taxon>
        <taxon>Pleosporaceae</taxon>
        <taxon>Decorospora</taxon>
    </lineage>
</organism>
<dbReference type="EMBL" id="ML975440">
    <property type="protein sequence ID" value="KAF1829494.1"/>
    <property type="molecule type" value="Genomic_DNA"/>
</dbReference>
<reference evidence="2" key="1">
    <citation type="submission" date="2020-01" db="EMBL/GenBank/DDBJ databases">
        <authorList>
            <consortium name="DOE Joint Genome Institute"/>
            <person name="Haridas S."/>
            <person name="Albert R."/>
            <person name="Binder M."/>
            <person name="Bloem J."/>
            <person name="Labutti K."/>
            <person name="Salamov A."/>
            <person name="Andreopoulos B."/>
            <person name="Baker S.E."/>
            <person name="Barry K."/>
            <person name="Bills G."/>
            <person name="Bluhm B.H."/>
            <person name="Cannon C."/>
            <person name="Castanera R."/>
            <person name="Culley D.E."/>
            <person name="Daum C."/>
            <person name="Ezra D."/>
            <person name="Gonzalez J.B."/>
            <person name="Henrissat B."/>
            <person name="Kuo A."/>
            <person name="Liang C."/>
            <person name="Lipzen A."/>
            <person name="Lutzoni F."/>
            <person name="Magnuson J."/>
            <person name="Mondo S."/>
            <person name="Nolan M."/>
            <person name="Ohm R."/>
            <person name="Pangilinan J."/>
            <person name="Park H.-J."/>
            <person name="Ramirez L."/>
            <person name="Alfaro M."/>
            <person name="Sun H."/>
            <person name="Tritt A."/>
            <person name="Yoshinaga Y."/>
            <person name="Zwiers L.-H."/>
            <person name="Turgeon B.G."/>
            <person name="Goodwin S.B."/>
            <person name="Spatafora J.W."/>
            <person name="Crous P.W."/>
            <person name="Grigoriev I.V."/>
        </authorList>
    </citation>
    <scope>NUCLEOTIDE SEQUENCE</scope>
    <source>
        <strain evidence="2">P77</strain>
    </source>
</reference>
<feature type="region of interest" description="Disordered" evidence="1">
    <location>
        <begin position="79"/>
        <end position="102"/>
    </location>
</feature>
<evidence type="ECO:0000256" key="1">
    <source>
        <dbReference type="SAM" id="MobiDB-lite"/>
    </source>
</evidence>
<name>A0A6A5K4T9_9PLEO</name>
<keyword evidence="3" id="KW-1185">Reference proteome</keyword>
<sequence>MMCFSWSCWAGLGTVRCPRIAEGTITSGGTQDLPIYISVVPADYTFPRRACWLHCEEHTAGHSFGTTHRNARLTRAEISQTDSNHGSRVTVQSHSHKTPSTYSSLMTSHSSIQCSRHSNYQTLSELVR</sequence>
<evidence type="ECO:0000313" key="3">
    <source>
        <dbReference type="Proteomes" id="UP000800040"/>
    </source>
</evidence>
<gene>
    <name evidence="2" type="ORF">BDW02DRAFT_560985</name>
</gene>
<evidence type="ECO:0000313" key="2">
    <source>
        <dbReference type="EMBL" id="KAF1829494.1"/>
    </source>
</evidence>
<proteinExistence type="predicted"/>
<protein>
    <submittedName>
        <fullName evidence="2">Uncharacterized protein</fullName>
    </submittedName>
</protein>
<dbReference type="Proteomes" id="UP000800040">
    <property type="component" value="Unassembled WGS sequence"/>
</dbReference>